<dbReference type="CDD" id="cd03814">
    <property type="entry name" value="GT4-like"/>
    <property type="match status" value="1"/>
</dbReference>
<keyword evidence="3" id="KW-1185">Reference proteome</keyword>
<reference evidence="2 3" key="1">
    <citation type="submission" date="2019-07" db="EMBL/GenBank/DDBJ databases">
        <title>Tepidimonas alkaliphilus YIM 72238 draft genome.</title>
        <authorList>
            <person name="Da Costa M.S."/>
            <person name="Froufe H.J.C."/>
            <person name="Egas C."/>
            <person name="Albuquerque L."/>
        </authorList>
    </citation>
    <scope>NUCLEOTIDE SEQUENCE [LARGE SCALE GENOMIC DNA]</scope>
    <source>
        <strain evidence="2 3">YIM 72238</strain>
    </source>
</reference>
<dbReference type="InterPro" id="IPR028098">
    <property type="entry name" value="Glyco_trans_4-like_N"/>
</dbReference>
<dbReference type="AlphaFoldDB" id="A0A554WDF6"/>
<dbReference type="SUPFAM" id="SSF53756">
    <property type="entry name" value="UDP-Glycosyltransferase/glycogen phosphorylase"/>
    <property type="match status" value="1"/>
</dbReference>
<keyword evidence="2" id="KW-0328">Glycosyltransferase</keyword>
<accession>A0A554WDF6</accession>
<dbReference type="EMBL" id="VJNB01000001">
    <property type="protein sequence ID" value="TSE21605.1"/>
    <property type="molecule type" value="Genomic_DNA"/>
</dbReference>
<dbReference type="PANTHER" id="PTHR45947">
    <property type="entry name" value="SULFOQUINOVOSYL TRANSFERASE SQD2"/>
    <property type="match status" value="1"/>
</dbReference>
<evidence type="ECO:0000259" key="1">
    <source>
        <dbReference type="Pfam" id="PF13439"/>
    </source>
</evidence>
<dbReference type="OrthoDB" id="9802525at2"/>
<evidence type="ECO:0000313" key="3">
    <source>
        <dbReference type="Proteomes" id="UP000315736"/>
    </source>
</evidence>
<dbReference type="Pfam" id="PF13439">
    <property type="entry name" value="Glyco_transf_4"/>
    <property type="match status" value="1"/>
</dbReference>
<proteinExistence type="predicted"/>
<dbReference type="GO" id="GO:0016757">
    <property type="term" value="F:glycosyltransferase activity"/>
    <property type="evidence" value="ECO:0007669"/>
    <property type="project" value="UniProtKB-KW"/>
</dbReference>
<comment type="caution">
    <text evidence="2">The sequence shown here is derived from an EMBL/GenBank/DDBJ whole genome shotgun (WGS) entry which is preliminary data.</text>
</comment>
<dbReference type="PANTHER" id="PTHR45947:SF3">
    <property type="entry name" value="SULFOQUINOVOSYL TRANSFERASE SQD2"/>
    <property type="match status" value="1"/>
</dbReference>
<evidence type="ECO:0000313" key="2">
    <source>
        <dbReference type="EMBL" id="TSE21605.1"/>
    </source>
</evidence>
<dbReference type="InterPro" id="IPR050194">
    <property type="entry name" value="Glycosyltransferase_grp1"/>
</dbReference>
<feature type="domain" description="Glycosyltransferase subfamily 4-like N-terminal" evidence="1">
    <location>
        <begin position="34"/>
        <end position="205"/>
    </location>
</feature>
<protein>
    <submittedName>
        <fullName evidence="2">GDP-mannose-dependent alpha-mannosyltransferase</fullName>
        <ecNumber evidence="2">2.4.1.-</ecNumber>
    </submittedName>
</protein>
<dbReference type="Pfam" id="PF13692">
    <property type="entry name" value="Glyco_trans_1_4"/>
    <property type="match status" value="1"/>
</dbReference>
<gene>
    <name evidence="2" type="primary">mgtA</name>
    <name evidence="2" type="ORF">Talka_00281</name>
</gene>
<name>A0A554WDF6_9BURK</name>
<dbReference type="EC" id="2.4.1.-" evidence="2"/>
<dbReference type="Proteomes" id="UP000315736">
    <property type="component" value="Unassembled WGS sequence"/>
</dbReference>
<keyword evidence="2" id="KW-0808">Transferase</keyword>
<sequence length="420" mass="46154">MLCGMDARLTVENFPPRRTLLRVSVVTETFPPEVNGVATTVERLVRGLQLRDHHVQVVRPRQDSDAYDRDGSRLGLEQVLTRGLPIPRYPQLRMGLPAQRALQALWMRRRPDIVHIATEGPLGWSALRTARKLQLPVSSDFRTNFDAYSEHYGVGWLRRSVQAYLRRFHNHADCTLVPTEGLRQQLRAAGFERLIVVQRGVDVDRFTPALRNPALRAVWGVGPDERVLLYVGRLAPEKNLELLASTFEAMLAVQPRWRLVVVGDGPQRGWLAQRCPQAVLLGALHGSALAQAYANGDLLAFPSLTETFGNVTLEALASGLPVLAFDYAAAAEVVRHGESGLLAPVGDAQAYLQCARAVAGDDALLQRLQGGAVHAVQHLGWGRIVEQVESIWLRLLAAHAAGPAVVKSSPWWDGLPATGA</sequence>
<organism evidence="2 3">
    <name type="scientific">Tepidimonas alkaliphilus</name>
    <dbReference type="NCBI Taxonomy" id="2588942"/>
    <lineage>
        <taxon>Bacteria</taxon>
        <taxon>Pseudomonadati</taxon>
        <taxon>Pseudomonadota</taxon>
        <taxon>Betaproteobacteria</taxon>
        <taxon>Burkholderiales</taxon>
        <taxon>Tepidimonas</taxon>
    </lineage>
</organism>
<dbReference type="Gene3D" id="3.40.50.2000">
    <property type="entry name" value="Glycogen Phosphorylase B"/>
    <property type="match status" value="2"/>
</dbReference>